<evidence type="ECO:0000256" key="7">
    <source>
        <dbReference type="ARBA" id="ARBA00023150"/>
    </source>
</evidence>
<evidence type="ECO:0000256" key="5">
    <source>
        <dbReference type="ARBA" id="ARBA00022842"/>
    </source>
</evidence>
<dbReference type="Gene3D" id="3.90.550.10">
    <property type="entry name" value="Spore Coat Polysaccharide Biosynthesis Protein SpsA, Chain A"/>
    <property type="match status" value="1"/>
</dbReference>
<keyword evidence="6 8" id="KW-0342">GTP-binding</keyword>
<feature type="binding site" evidence="8">
    <location>
        <position position="71"/>
    </location>
    <ligand>
        <name>GTP</name>
        <dbReference type="ChEBI" id="CHEBI:37565"/>
    </ligand>
</feature>
<evidence type="ECO:0000256" key="2">
    <source>
        <dbReference type="ARBA" id="ARBA00022679"/>
    </source>
</evidence>
<dbReference type="EC" id="2.7.7.77" evidence="8"/>
<comment type="catalytic activity">
    <reaction evidence="8">
        <text>Mo-molybdopterin + GTP + H(+) = Mo-molybdopterin guanine dinucleotide + diphosphate</text>
        <dbReference type="Rhea" id="RHEA:34243"/>
        <dbReference type="ChEBI" id="CHEBI:15378"/>
        <dbReference type="ChEBI" id="CHEBI:33019"/>
        <dbReference type="ChEBI" id="CHEBI:37565"/>
        <dbReference type="ChEBI" id="CHEBI:71302"/>
        <dbReference type="ChEBI" id="CHEBI:71310"/>
        <dbReference type="EC" id="2.7.7.77"/>
    </reaction>
</comment>
<evidence type="ECO:0000256" key="1">
    <source>
        <dbReference type="ARBA" id="ARBA00022490"/>
    </source>
</evidence>
<feature type="domain" description="MobA-like NTP transferase" evidence="9">
    <location>
        <begin position="10"/>
        <end position="157"/>
    </location>
</feature>
<dbReference type="PANTHER" id="PTHR19136:SF81">
    <property type="entry name" value="MOLYBDENUM COFACTOR GUANYLYLTRANSFERASE"/>
    <property type="match status" value="1"/>
</dbReference>
<comment type="similarity">
    <text evidence="8">Belongs to the MobA family.</text>
</comment>
<keyword evidence="11" id="KW-1185">Reference proteome</keyword>
<keyword evidence="7 8" id="KW-0501">Molybdenum cofactor biosynthesis</keyword>
<comment type="caution">
    <text evidence="8">Lacks conserved residue(s) required for the propagation of feature annotation.</text>
</comment>
<evidence type="ECO:0000313" key="11">
    <source>
        <dbReference type="Proteomes" id="UP001203607"/>
    </source>
</evidence>
<keyword evidence="1 8" id="KW-0963">Cytoplasm</keyword>
<keyword evidence="5 8" id="KW-0460">Magnesium</keyword>
<accession>A0ABT0PPT4</accession>
<evidence type="ECO:0000256" key="6">
    <source>
        <dbReference type="ARBA" id="ARBA00023134"/>
    </source>
</evidence>
<gene>
    <name evidence="8" type="primary">mobA</name>
    <name evidence="10" type="ORF">M3P19_05235</name>
</gene>
<dbReference type="RefSeq" id="WP_249656579.1">
    <property type="nucleotide sequence ID" value="NZ_JAMFMA010000001.1"/>
</dbReference>
<sequence length="197" mass="22232">MQNEVPKLYGLVLAGGKSTRMGTDKGLLNYHGKPQQEFLYELLDKVCDQAFLSLREDQNQSILNDFKVVVDNNEYRGPFNGILSAHKMHPEVAWLVLACDLPLLDLQSIKTLVKSRNARQLATSFATNQSGLPEPLITIWEPKGLQKAIEHLSSAESTCPRKFLINSDIKLVTPERDELLYNANSLEDYQFAKSKIQ</sequence>
<dbReference type="InterPro" id="IPR013482">
    <property type="entry name" value="Molybde_CF_guanTrfase"/>
</dbReference>
<dbReference type="Proteomes" id="UP001203607">
    <property type="component" value="Unassembled WGS sequence"/>
</dbReference>
<evidence type="ECO:0000259" key="9">
    <source>
        <dbReference type="Pfam" id="PF12804"/>
    </source>
</evidence>
<name>A0ABT0PPT4_9FLAO</name>
<evidence type="ECO:0000256" key="4">
    <source>
        <dbReference type="ARBA" id="ARBA00022741"/>
    </source>
</evidence>
<dbReference type="HAMAP" id="MF_00316">
    <property type="entry name" value="MobA"/>
    <property type="match status" value="1"/>
</dbReference>
<dbReference type="GO" id="GO:0016740">
    <property type="term" value="F:transferase activity"/>
    <property type="evidence" value="ECO:0007669"/>
    <property type="project" value="UniProtKB-KW"/>
</dbReference>
<comment type="subcellular location">
    <subcellularLocation>
        <location evidence="8">Cytoplasm</location>
    </subcellularLocation>
</comment>
<evidence type="ECO:0000313" key="10">
    <source>
        <dbReference type="EMBL" id="MCL6273402.1"/>
    </source>
</evidence>
<reference evidence="10 11" key="1">
    <citation type="submission" date="2022-05" db="EMBL/GenBank/DDBJ databases">
        <authorList>
            <person name="Park J.-S."/>
        </authorList>
    </citation>
    <scope>NUCLEOTIDE SEQUENCE [LARGE SCALE GENOMIC DNA]</scope>
    <source>
        <strain evidence="10 11">2012CJ35-5</strain>
    </source>
</reference>
<dbReference type="InterPro" id="IPR025877">
    <property type="entry name" value="MobA-like_NTP_Trfase"/>
</dbReference>
<feature type="binding site" evidence="8">
    <location>
        <position position="25"/>
    </location>
    <ligand>
        <name>GTP</name>
        <dbReference type="ChEBI" id="CHEBI:37565"/>
    </ligand>
</feature>
<organism evidence="10 11">
    <name type="scientific">Flagellimonas spongiicola</name>
    <dbReference type="NCBI Taxonomy" id="2942208"/>
    <lineage>
        <taxon>Bacteria</taxon>
        <taxon>Pseudomonadati</taxon>
        <taxon>Bacteroidota</taxon>
        <taxon>Flavobacteriia</taxon>
        <taxon>Flavobacteriales</taxon>
        <taxon>Flavobacteriaceae</taxon>
        <taxon>Flagellimonas</taxon>
    </lineage>
</organism>
<proteinExistence type="inferred from homology"/>
<keyword evidence="3 8" id="KW-0479">Metal-binding</keyword>
<dbReference type="CDD" id="cd02503">
    <property type="entry name" value="MobA"/>
    <property type="match status" value="1"/>
</dbReference>
<feature type="binding site" evidence="8">
    <location>
        <position position="100"/>
    </location>
    <ligand>
        <name>GTP</name>
        <dbReference type="ChEBI" id="CHEBI:37565"/>
    </ligand>
</feature>
<dbReference type="PANTHER" id="PTHR19136">
    <property type="entry name" value="MOLYBDENUM COFACTOR GUANYLYLTRANSFERASE"/>
    <property type="match status" value="1"/>
</dbReference>
<comment type="cofactor">
    <cofactor evidence="8">
        <name>Mg(2+)</name>
        <dbReference type="ChEBI" id="CHEBI:18420"/>
    </cofactor>
</comment>
<feature type="binding site" evidence="8">
    <location>
        <position position="100"/>
    </location>
    <ligand>
        <name>Mg(2+)</name>
        <dbReference type="ChEBI" id="CHEBI:18420"/>
    </ligand>
</feature>
<evidence type="ECO:0000256" key="3">
    <source>
        <dbReference type="ARBA" id="ARBA00022723"/>
    </source>
</evidence>
<comment type="caution">
    <text evidence="10">The sequence shown here is derived from an EMBL/GenBank/DDBJ whole genome shotgun (WGS) entry which is preliminary data.</text>
</comment>
<feature type="binding site" evidence="8">
    <location>
        <begin position="13"/>
        <end position="15"/>
    </location>
    <ligand>
        <name>GTP</name>
        <dbReference type="ChEBI" id="CHEBI:37565"/>
    </ligand>
</feature>
<protein>
    <recommendedName>
        <fullName evidence="8">Probable molybdenum cofactor guanylyltransferase</fullName>
        <shortName evidence="8">MoCo guanylyltransferase</shortName>
        <ecNumber evidence="8">2.7.7.77</ecNumber>
    </recommendedName>
    <alternativeName>
        <fullName evidence="8">GTP:molybdopterin guanylyltransferase</fullName>
    </alternativeName>
    <alternativeName>
        <fullName evidence="8">Mo-MPT guanylyltransferase</fullName>
    </alternativeName>
    <alternativeName>
        <fullName evidence="8">Molybdopterin guanylyltransferase</fullName>
    </alternativeName>
    <alternativeName>
        <fullName evidence="8">Molybdopterin-guanine dinucleotide synthase</fullName>
        <shortName evidence="8">MGD synthase</shortName>
    </alternativeName>
</protein>
<evidence type="ECO:0000256" key="8">
    <source>
        <dbReference type="HAMAP-Rule" id="MF_00316"/>
    </source>
</evidence>
<comment type="function">
    <text evidence="8">Transfers a GMP moiety from GTP to Mo-molybdopterin (Mo-MPT) cofactor (Moco or molybdenum cofactor) to form Mo-molybdopterin guanine dinucleotide (Mo-MGD) cofactor.</text>
</comment>
<keyword evidence="2 8" id="KW-0808">Transferase</keyword>
<dbReference type="InterPro" id="IPR029044">
    <property type="entry name" value="Nucleotide-diphossugar_trans"/>
</dbReference>
<dbReference type="Pfam" id="PF12804">
    <property type="entry name" value="NTP_transf_3"/>
    <property type="match status" value="1"/>
</dbReference>
<dbReference type="SUPFAM" id="SSF53448">
    <property type="entry name" value="Nucleotide-diphospho-sugar transferases"/>
    <property type="match status" value="1"/>
</dbReference>
<comment type="domain">
    <text evidence="8">The N-terminal domain determines nucleotide recognition and specific binding, while the C-terminal domain determines the specific binding to the target protein.</text>
</comment>
<dbReference type="EMBL" id="JAMFMA010000001">
    <property type="protein sequence ID" value="MCL6273402.1"/>
    <property type="molecule type" value="Genomic_DNA"/>
</dbReference>
<keyword evidence="4 8" id="KW-0547">Nucleotide-binding</keyword>